<dbReference type="EMBL" id="ANIZ01000917">
    <property type="protein sequence ID" value="ETI51440.1"/>
    <property type="molecule type" value="Genomic_DNA"/>
</dbReference>
<name>V9FIY5_PHYNI</name>
<proteinExistence type="predicted"/>
<sequence length="188" mass="21021">MTAVLMKISDAFMDFGEGVDATTPITEALEELATIAHSENWSEISLGLNERHTTGGACGYKIDGKLTFVTQVESYKFRGIHFVDYSPTEFACIVDIIPRQNAVGGTSSRGRKRRKTFDLDPKHRLYSHYEAVIRVKMLTPMFGGRSPPTVSRKTNGRCKMDGLARYIIAVTVPWNDNQRPQFDPNASD</sequence>
<dbReference type="HOGENOM" id="CLU_1443658_0_0_1"/>
<protein>
    <submittedName>
        <fullName evidence="1">Uncharacterized protein</fullName>
    </submittedName>
</protein>
<accession>V9FIY5</accession>
<evidence type="ECO:0000313" key="1">
    <source>
        <dbReference type="EMBL" id="ETI51440.1"/>
    </source>
</evidence>
<organism evidence="1 2">
    <name type="scientific">Phytophthora nicotianae P1569</name>
    <dbReference type="NCBI Taxonomy" id="1317065"/>
    <lineage>
        <taxon>Eukaryota</taxon>
        <taxon>Sar</taxon>
        <taxon>Stramenopiles</taxon>
        <taxon>Oomycota</taxon>
        <taxon>Peronosporomycetes</taxon>
        <taxon>Peronosporales</taxon>
        <taxon>Peronosporaceae</taxon>
        <taxon>Phytophthora</taxon>
    </lineage>
</organism>
<dbReference type="eggNOG" id="ENOG502SXE1">
    <property type="taxonomic scope" value="Eukaryota"/>
</dbReference>
<dbReference type="Proteomes" id="UP000018721">
    <property type="component" value="Unassembled WGS sequence"/>
</dbReference>
<evidence type="ECO:0000313" key="2">
    <source>
        <dbReference type="Proteomes" id="UP000018721"/>
    </source>
</evidence>
<comment type="caution">
    <text evidence="1">The sequence shown here is derived from an EMBL/GenBank/DDBJ whole genome shotgun (WGS) entry which is preliminary data.</text>
</comment>
<gene>
    <name evidence="1" type="ORF">F443_05195</name>
</gene>
<reference evidence="1 2" key="1">
    <citation type="submission" date="2013-11" db="EMBL/GenBank/DDBJ databases">
        <title>The Genome Sequence of Phytophthora parasitica P1569.</title>
        <authorList>
            <consortium name="The Broad Institute Genomics Platform"/>
            <person name="Russ C."/>
            <person name="Tyler B."/>
            <person name="Panabieres F."/>
            <person name="Shan W."/>
            <person name="Tripathy S."/>
            <person name="Grunwald N."/>
            <person name="Machado M."/>
            <person name="Johnson C.S."/>
            <person name="Arredondo F."/>
            <person name="Hong C."/>
            <person name="Coffey M."/>
            <person name="Young S.K."/>
            <person name="Zeng Q."/>
            <person name="Gargeya S."/>
            <person name="Fitzgerald M."/>
            <person name="Abouelleil A."/>
            <person name="Alvarado L."/>
            <person name="Chapman S.B."/>
            <person name="Gainer-Dewar J."/>
            <person name="Goldberg J."/>
            <person name="Griggs A."/>
            <person name="Gujja S."/>
            <person name="Hansen M."/>
            <person name="Howarth C."/>
            <person name="Imamovic A."/>
            <person name="Ireland A."/>
            <person name="Larimer J."/>
            <person name="McCowan C."/>
            <person name="Murphy C."/>
            <person name="Pearson M."/>
            <person name="Poon T.W."/>
            <person name="Priest M."/>
            <person name="Roberts A."/>
            <person name="Saif S."/>
            <person name="Shea T."/>
            <person name="Sykes S."/>
            <person name="Wortman J."/>
            <person name="Nusbaum C."/>
            <person name="Birren B."/>
        </authorList>
    </citation>
    <scope>NUCLEOTIDE SEQUENCE [LARGE SCALE GENOMIC DNA]</scope>
    <source>
        <strain evidence="1 2">P1569</strain>
    </source>
</reference>
<keyword evidence="2" id="KW-1185">Reference proteome</keyword>
<dbReference type="AlphaFoldDB" id="V9FIY5"/>